<dbReference type="PANTHER" id="PTHR23044:SF61">
    <property type="entry name" value="3'-5' EXORIBONUCLEASE 1-RELATED"/>
    <property type="match status" value="1"/>
</dbReference>
<feature type="domain" description="Exonuclease" evidence="4">
    <location>
        <begin position="26"/>
        <end position="210"/>
    </location>
</feature>
<dbReference type="GO" id="GO:0003676">
    <property type="term" value="F:nucleic acid binding"/>
    <property type="evidence" value="ECO:0007669"/>
    <property type="project" value="InterPro"/>
</dbReference>
<evidence type="ECO:0000256" key="1">
    <source>
        <dbReference type="ARBA" id="ARBA00022722"/>
    </source>
</evidence>
<dbReference type="STRING" id="166423.A0A0N0BGQ9"/>
<keyword evidence="6" id="KW-1185">Reference proteome</keyword>
<dbReference type="SMART" id="SM00479">
    <property type="entry name" value="EXOIII"/>
    <property type="match status" value="1"/>
</dbReference>
<name>A0A0N0BGQ9_9HYME</name>
<gene>
    <name evidence="5" type="ORF">WN51_13483</name>
</gene>
<dbReference type="InterPro" id="IPR047201">
    <property type="entry name" value="ERI-1_3'hExo-like"/>
</dbReference>
<evidence type="ECO:0000313" key="5">
    <source>
        <dbReference type="EMBL" id="KOX74922.1"/>
    </source>
</evidence>
<dbReference type="PANTHER" id="PTHR23044">
    <property type="entry name" value="3'-5' EXONUCLEASE ERI1-RELATED"/>
    <property type="match status" value="1"/>
</dbReference>
<dbReference type="InterPro" id="IPR036397">
    <property type="entry name" value="RNaseH_sf"/>
</dbReference>
<evidence type="ECO:0000259" key="4">
    <source>
        <dbReference type="SMART" id="SM00479"/>
    </source>
</evidence>
<dbReference type="SUPFAM" id="SSF53098">
    <property type="entry name" value="Ribonuclease H-like"/>
    <property type="match status" value="1"/>
</dbReference>
<accession>A0A0N0BGQ9</accession>
<organism evidence="5 6">
    <name type="scientific">Melipona quadrifasciata</name>
    <dbReference type="NCBI Taxonomy" id="166423"/>
    <lineage>
        <taxon>Eukaryota</taxon>
        <taxon>Metazoa</taxon>
        <taxon>Ecdysozoa</taxon>
        <taxon>Arthropoda</taxon>
        <taxon>Hexapoda</taxon>
        <taxon>Insecta</taxon>
        <taxon>Pterygota</taxon>
        <taxon>Neoptera</taxon>
        <taxon>Endopterygota</taxon>
        <taxon>Hymenoptera</taxon>
        <taxon>Apocrita</taxon>
        <taxon>Aculeata</taxon>
        <taxon>Apoidea</taxon>
        <taxon>Anthophila</taxon>
        <taxon>Apidae</taxon>
        <taxon>Melipona</taxon>
    </lineage>
</organism>
<proteinExistence type="predicted"/>
<evidence type="ECO:0000256" key="3">
    <source>
        <dbReference type="ARBA" id="ARBA00022839"/>
    </source>
</evidence>
<keyword evidence="1" id="KW-0540">Nuclease</keyword>
<keyword evidence="2" id="KW-0378">Hydrolase</keyword>
<evidence type="ECO:0000313" key="6">
    <source>
        <dbReference type="Proteomes" id="UP000053105"/>
    </source>
</evidence>
<dbReference type="Gene3D" id="3.30.420.10">
    <property type="entry name" value="Ribonuclease H-like superfamily/Ribonuclease H"/>
    <property type="match status" value="1"/>
</dbReference>
<dbReference type="InterPro" id="IPR013520">
    <property type="entry name" value="Ribonucl_H"/>
</dbReference>
<evidence type="ECO:0000256" key="2">
    <source>
        <dbReference type="ARBA" id="ARBA00022801"/>
    </source>
</evidence>
<reference evidence="5 6" key="1">
    <citation type="submission" date="2015-07" db="EMBL/GenBank/DDBJ databases">
        <title>The genome of Melipona quadrifasciata.</title>
        <authorList>
            <person name="Pan H."/>
            <person name="Kapheim K."/>
        </authorList>
    </citation>
    <scope>NUCLEOTIDE SEQUENCE [LARGE SCALE GENOMIC DNA]</scope>
    <source>
        <strain evidence="5">0111107301</strain>
        <tissue evidence="5">Whole body</tissue>
    </source>
</reference>
<dbReference type="Proteomes" id="UP000053105">
    <property type="component" value="Unassembled WGS sequence"/>
</dbReference>
<keyword evidence="3" id="KW-0269">Exonuclease</keyword>
<sequence length="228" mass="26960">MAKRLLAKYPRSIYKGSKEVKQPFNYLLVLDFECTCKKYEKIDPQEIIELPCAAISTTSWEVENVFHEYIKPKHHPRLNPFCTQLTGIVQDMVENQPHFPEVFQKFCDWLEEHKYFKDGNDSTFITCGNWDLKHMLPKQCELEDVPLPKQFMKWINLKDVVCDATDYFPRSLSDMLSHLNLPIIGTLHSGINDVKNMVQIIQALQLRYNIEFKINTVHYNILRQYMNK</sequence>
<dbReference type="OrthoDB" id="1452at2759"/>
<dbReference type="InterPro" id="IPR051274">
    <property type="entry name" value="3-5_Exoribonuclease"/>
</dbReference>
<dbReference type="CDD" id="cd06133">
    <property type="entry name" value="ERI-1_3'hExo_like"/>
    <property type="match status" value="1"/>
</dbReference>
<dbReference type="AlphaFoldDB" id="A0A0N0BGQ9"/>
<dbReference type="EMBL" id="KQ435776">
    <property type="protein sequence ID" value="KOX74922.1"/>
    <property type="molecule type" value="Genomic_DNA"/>
</dbReference>
<dbReference type="InterPro" id="IPR012337">
    <property type="entry name" value="RNaseH-like_sf"/>
</dbReference>
<protein>
    <submittedName>
        <fullName evidence="5">ERI1 exoribonuclease 3</fullName>
    </submittedName>
</protein>
<dbReference type="GO" id="GO:0000175">
    <property type="term" value="F:3'-5'-RNA exonuclease activity"/>
    <property type="evidence" value="ECO:0007669"/>
    <property type="project" value="InterPro"/>
</dbReference>
<dbReference type="Pfam" id="PF00929">
    <property type="entry name" value="RNase_T"/>
    <property type="match status" value="1"/>
</dbReference>